<proteinExistence type="predicted"/>
<dbReference type="Gene3D" id="3.30.560.10">
    <property type="entry name" value="Glucose Oxidase, domain 3"/>
    <property type="match status" value="1"/>
</dbReference>
<comment type="caution">
    <text evidence="1">The sequence shown here is derived from an EMBL/GenBank/DDBJ whole genome shotgun (WGS) entry which is preliminary data.</text>
</comment>
<dbReference type="OrthoDB" id="6435529at2759"/>
<dbReference type="SUPFAM" id="SSF54373">
    <property type="entry name" value="FAD-linked reductases, C-terminal domain"/>
    <property type="match status" value="1"/>
</dbReference>
<keyword evidence="2" id="KW-1185">Reference proteome</keyword>
<gene>
    <name evidence="1" type="ORF">PVAND_009989</name>
</gene>
<accession>A0A9J6CE75</accession>
<dbReference type="AlphaFoldDB" id="A0A9J6CE75"/>
<organism evidence="1 2">
    <name type="scientific">Polypedilum vanderplanki</name>
    <name type="common">Sleeping chironomid midge</name>
    <dbReference type="NCBI Taxonomy" id="319348"/>
    <lineage>
        <taxon>Eukaryota</taxon>
        <taxon>Metazoa</taxon>
        <taxon>Ecdysozoa</taxon>
        <taxon>Arthropoda</taxon>
        <taxon>Hexapoda</taxon>
        <taxon>Insecta</taxon>
        <taxon>Pterygota</taxon>
        <taxon>Neoptera</taxon>
        <taxon>Endopterygota</taxon>
        <taxon>Diptera</taxon>
        <taxon>Nematocera</taxon>
        <taxon>Chironomoidea</taxon>
        <taxon>Chironomidae</taxon>
        <taxon>Chironominae</taxon>
        <taxon>Polypedilum</taxon>
        <taxon>Polypedilum</taxon>
    </lineage>
</organism>
<evidence type="ECO:0000313" key="1">
    <source>
        <dbReference type="EMBL" id="KAG5680481.1"/>
    </source>
</evidence>
<name>A0A9J6CE75_POLVA</name>
<evidence type="ECO:0000313" key="2">
    <source>
        <dbReference type="Proteomes" id="UP001107558"/>
    </source>
</evidence>
<dbReference type="EMBL" id="JADBJN010000001">
    <property type="protein sequence ID" value="KAG5680481.1"/>
    <property type="molecule type" value="Genomic_DNA"/>
</dbReference>
<sequence length="109" mass="12283">MGISSFNGFINVTSNTEPYPDIQYVAAKFEQNQIDFNITMNDKFGYIPSFANQLIALNKNYALVQVFTTVLNPKSRGSVRYRSCTDIYAPPIINGNYLNDPTDLALYPN</sequence>
<dbReference type="Proteomes" id="UP001107558">
    <property type="component" value="Chromosome 1"/>
</dbReference>
<protein>
    <submittedName>
        <fullName evidence="1">Uncharacterized protein</fullName>
    </submittedName>
</protein>
<reference evidence="1" key="1">
    <citation type="submission" date="2021-03" db="EMBL/GenBank/DDBJ databases">
        <title>Chromosome level genome of the anhydrobiotic midge Polypedilum vanderplanki.</title>
        <authorList>
            <person name="Yoshida Y."/>
            <person name="Kikawada T."/>
            <person name="Gusev O."/>
        </authorList>
    </citation>
    <scope>NUCLEOTIDE SEQUENCE</scope>
    <source>
        <strain evidence="1">NIAS01</strain>
        <tissue evidence="1">Whole body or cell culture</tissue>
    </source>
</reference>